<keyword evidence="3" id="KW-0143">Chaperone</keyword>
<organism evidence="4 5">
    <name type="scientific">Afipia carboxydohydrogena</name>
    <name type="common">Pseudomonas carboxydohydrogena</name>
    <dbReference type="NCBI Taxonomy" id="290"/>
    <lineage>
        <taxon>Bacteria</taxon>
        <taxon>Pseudomonadati</taxon>
        <taxon>Pseudomonadota</taxon>
        <taxon>Alphaproteobacteria</taxon>
        <taxon>Hyphomicrobiales</taxon>
        <taxon>Nitrobacteraceae</taxon>
        <taxon>Afipia</taxon>
    </lineage>
</organism>
<name>A0ABY8BJP2_AFICR</name>
<dbReference type="InterPro" id="IPR005631">
    <property type="entry name" value="SDH"/>
</dbReference>
<evidence type="ECO:0000256" key="1">
    <source>
        <dbReference type="ARBA" id="ARBA00008571"/>
    </source>
</evidence>
<comment type="similarity">
    <text evidence="1">Belongs to the SdhE FAD assembly factor family.</text>
</comment>
<evidence type="ECO:0000256" key="2">
    <source>
        <dbReference type="ARBA" id="ARBA00019418"/>
    </source>
</evidence>
<evidence type="ECO:0000313" key="4">
    <source>
        <dbReference type="EMBL" id="WEF50167.1"/>
    </source>
</evidence>
<dbReference type="SUPFAM" id="SSF109910">
    <property type="entry name" value="YgfY-like"/>
    <property type="match status" value="1"/>
</dbReference>
<dbReference type="InterPro" id="IPR036714">
    <property type="entry name" value="SDH_sf"/>
</dbReference>
<dbReference type="EMBL" id="CP113162">
    <property type="protein sequence ID" value="WEF50167.1"/>
    <property type="molecule type" value="Genomic_DNA"/>
</dbReference>
<evidence type="ECO:0000313" key="5">
    <source>
        <dbReference type="Proteomes" id="UP001213907"/>
    </source>
</evidence>
<proteinExistence type="inferred from homology"/>
<dbReference type="PANTHER" id="PTHR12469">
    <property type="entry name" value="PROTEIN EMI5 HOMOLOG, MITOCHONDRIAL"/>
    <property type="match status" value="1"/>
</dbReference>
<gene>
    <name evidence="4" type="ORF">AFIC_001691</name>
</gene>
<protein>
    <recommendedName>
        <fullName evidence="2">FAD assembly factor SdhE</fullName>
    </recommendedName>
</protein>
<dbReference type="Proteomes" id="UP001213907">
    <property type="component" value="Chromosome"/>
</dbReference>
<dbReference type="RefSeq" id="WP_275245818.1">
    <property type="nucleotide sequence ID" value="NZ_BAABDX010000002.1"/>
</dbReference>
<keyword evidence="5" id="KW-1185">Reference proteome</keyword>
<dbReference type="Gene3D" id="1.10.150.250">
    <property type="entry name" value="Flavinator of succinate dehydrogenase"/>
    <property type="match status" value="1"/>
</dbReference>
<dbReference type="PANTHER" id="PTHR12469:SF2">
    <property type="entry name" value="SUCCINATE DEHYDROGENASE ASSEMBLY FACTOR 2, MITOCHONDRIAL"/>
    <property type="match status" value="1"/>
</dbReference>
<reference evidence="4 5" key="1">
    <citation type="submission" date="2022-11" db="EMBL/GenBank/DDBJ databases">
        <authorList>
            <person name="Siebert D."/>
            <person name="Busche T."/>
            <person name="Saydam E."/>
            <person name="Kalinowski J."/>
            <person name="Ruckert C."/>
            <person name="Blombach B."/>
        </authorList>
    </citation>
    <scope>NUCLEOTIDE SEQUENCE [LARGE SCALE GENOMIC DNA]</scope>
    <source>
        <strain evidence="4 5">DSM 1083</strain>
    </source>
</reference>
<dbReference type="Pfam" id="PF03937">
    <property type="entry name" value="Sdh5"/>
    <property type="match status" value="1"/>
</dbReference>
<evidence type="ECO:0000256" key="3">
    <source>
        <dbReference type="ARBA" id="ARBA00023186"/>
    </source>
</evidence>
<accession>A0ABY8BJP2</accession>
<sequence>MSASTRSSDGLDDRRKRLLFRCWHRGTKEMDYILGRFADAHIADLSEDEISDFERLIELPDPDLYDAFNDKASLDAEYADGIFRRIKAFTGGRAA</sequence>